<evidence type="ECO:0000256" key="12">
    <source>
        <dbReference type="ARBA" id="ARBA00023002"/>
    </source>
</evidence>
<keyword evidence="9" id="KW-0274">FAD</keyword>
<dbReference type="Pfam" id="PF02525">
    <property type="entry name" value="Flavodoxin_2"/>
    <property type="match status" value="1"/>
</dbReference>
<organism evidence="28 29">
    <name type="scientific">Eublepharis macularius</name>
    <name type="common">Leopard gecko</name>
    <name type="synonym">Cyrtodactylus macularius</name>
    <dbReference type="NCBI Taxonomy" id="481883"/>
    <lineage>
        <taxon>Eukaryota</taxon>
        <taxon>Metazoa</taxon>
        <taxon>Chordata</taxon>
        <taxon>Craniata</taxon>
        <taxon>Vertebrata</taxon>
        <taxon>Euteleostomi</taxon>
        <taxon>Lepidosauria</taxon>
        <taxon>Squamata</taxon>
        <taxon>Bifurcata</taxon>
        <taxon>Gekkota</taxon>
        <taxon>Eublepharidae</taxon>
        <taxon>Eublepharinae</taxon>
        <taxon>Eublepharis</taxon>
    </lineage>
</organism>
<proteinExistence type="inferred from homology"/>
<keyword evidence="5" id="KW-0963">Cytoplasm</keyword>
<dbReference type="AlphaFoldDB" id="A0AA97LLK1"/>
<evidence type="ECO:0000256" key="22">
    <source>
        <dbReference type="ARBA" id="ARBA00048181"/>
    </source>
</evidence>
<evidence type="ECO:0000256" key="4">
    <source>
        <dbReference type="ARBA" id="ARBA00012648"/>
    </source>
</evidence>
<reference evidence="29" key="1">
    <citation type="submission" date="2025-08" db="UniProtKB">
        <authorList>
            <consortium name="RefSeq"/>
        </authorList>
    </citation>
    <scope>IDENTIFICATION</scope>
    <source>
        <tissue evidence="29">Blood</tissue>
    </source>
</reference>
<evidence type="ECO:0000256" key="21">
    <source>
        <dbReference type="ARBA" id="ARBA00046551"/>
    </source>
</evidence>
<keyword evidence="12" id="KW-0560">Oxidoreductase</keyword>
<keyword evidence="7" id="KW-0597">Phosphoprotein</keyword>
<dbReference type="Gene3D" id="3.40.50.360">
    <property type="match status" value="1"/>
</dbReference>
<comment type="catalytic activity">
    <reaction evidence="23">
        <text>menadione + NADH + H(+) = menadiol + NAD(+)</text>
        <dbReference type="Rhea" id="RHEA:69695"/>
        <dbReference type="ChEBI" id="CHEBI:6746"/>
        <dbReference type="ChEBI" id="CHEBI:15378"/>
        <dbReference type="ChEBI" id="CHEBI:28869"/>
        <dbReference type="ChEBI" id="CHEBI:57540"/>
        <dbReference type="ChEBI" id="CHEBI:57945"/>
    </reaction>
    <physiologicalReaction direction="left-to-right" evidence="23">
        <dbReference type="Rhea" id="RHEA:69696"/>
    </physiologicalReaction>
</comment>
<evidence type="ECO:0000256" key="15">
    <source>
        <dbReference type="ARBA" id="ARBA00041787"/>
    </source>
</evidence>
<dbReference type="GO" id="GO:0006979">
    <property type="term" value="P:response to oxidative stress"/>
    <property type="evidence" value="ECO:0007669"/>
    <property type="project" value="UniProtKB-ARBA"/>
</dbReference>
<dbReference type="InterPro" id="IPR003680">
    <property type="entry name" value="Flavodoxin_fold"/>
</dbReference>
<keyword evidence="10" id="KW-0832">Ubl conjugation</keyword>
<dbReference type="GO" id="GO:0005829">
    <property type="term" value="C:cytosol"/>
    <property type="evidence" value="ECO:0007669"/>
    <property type="project" value="UniProtKB-SubCell"/>
</dbReference>
<keyword evidence="11" id="KW-0521">NADP</keyword>
<comment type="subcellular location">
    <subcellularLocation>
        <location evidence="2">Cytoplasm</location>
        <location evidence="2">Cytosol</location>
    </subcellularLocation>
</comment>
<comment type="cofactor">
    <cofactor evidence="1">
        <name>FAD</name>
        <dbReference type="ChEBI" id="CHEBI:57692"/>
    </cofactor>
</comment>
<evidence type="ECO:0000256" key="20">
    <source>
        <dbReference type="ARBA" id="ARBA00042416"/>
    </source>
</evidence>
<comment type="subunit">
    <text evidence="21">Homodimer. Interacts with PDLIM4 isoform 2; this interaction stabilizes PDLIM4 isoform 2 in response to oxidative stress and protects it from ubiquitin-independent degradation by the core 20S proteasome. Interacts with TP73 (via SAM domain); this interaction is NADH-dependent, stabilizes TP73 in response to oxidative stress and protects it from ubiquitin-independent degradation by the 20S proteasome. Interacts with TP53; this interaction is NADH-dependent, stabilizes TP53 in response to oxidative stress and protects it from ubiquitin-independent degradation by the 20S proteasome.</text>
</comment>
<name>A0AA97LLK1_EUBMA</name>
<evidence type="ECO:0000256" key="16">
    <source>
        <dbReference type="ARBA" id="ARBA00042248"/>
    </source>
</evidence>
<accession>A0AA97LLK1</accession>
<evidence type="ECO:0000256" key="11">
    <source>
        <dbReference type="ARBA" id="ARBA00022857"/>
    </source>
</evidence>
<evidence type="ECO:0000256" key="1">
    <source>
        <dbReference type="ARBA" id="ARBA00001974"/>
    </source>
</evidence>
<keyword evidence="13" id="KW-0520">NAD</keyword>
<keyword evidence="8" id="KW-0285">Flavoprotein</keyword>
<evidence type="ECO:0000313" key="28">
    <source>
        <dbReference type="Proteomes" id="UP001190640"/>
    </source>
</evidence>
<evidence type="ECO:0000256" key="17">
    <source>
        <dbReference type="ARBA" id="ARBA00042288"/>
    </source>
</evidence>
<dbReference type="RefSeq" id="XP_054856892.1">
    <property type="nucleotide sequence ID" value="XM_055000917.1"/>
</dbReference>
<evidence type="ECO:0000256" key="5">
    <source>
        <dbReference type="ARBA" id="ARBA00022490"/>
    </source>
</evidence>
<dbReference type="InterPro" id="IPR051545">
    <property type="entry name" value="NAD(P)H_dehydrogenase_qn"/>
</dbReference>
<dbReference type="PANTHER" id="PTHR10204">
    <property type="entry name" value="NAD P H OXIDOREDUCTASE-RELATED"/>
    <property type="match status" value="1"/>
</dbReference>
<comment type="catalytic activity">
    <reaction evidence="25">
        <text>a quinone + NADPH + H(+) = a quinol + NADP(+)</text>
        <dbReference type="Rhea" id="RHEA:46164"/>
        <dbReference type="ChEBI" id="CHEBI:15378"/>
        <dbReference type="ChEBI" id="CHEBI:24646"/>
        <dbReference type="ChEBI" id="CHEBI:57783"/>
        <dbReference type="ChEBI" id="CHEBI:58349"/>
        <dbReference type="ChEBI" id="CHEBI:132124"/>
        <dbReference type="EC" id="1.6.5.2"/>
    </reaction>
    <physiologicalReaction direction="left-to-right" evidence="25">
        <dbReference type="Rhea" id="RHEA:46165"/>
    </physiologicalReaction>
</comment>
<dbReference type="SUPFAM" id="SSF52218">
    <property type="entry name" value="Flavoproteins"/>
    <property type="match status" value="1"/>
</dbReference>
<evidence type="ECO:0000256" key="10">
    <source>
        <dbReference type="ARBA" id="ARBA00022843"/>
    </source>
</evidence>
<evidence type="ECO:0000256" key="18">
    <source>
        <dbReference type="ARBA" id="ARBA00042298"/>
    </source>
</evidence>
<dbReference type="Proteomes" id="UP001190640">
    <property type="component" value="Chromosome 16"/>
</dbReference>
<dbReference type="GO" id="GO:0050136">
    <property type="term" value="F:NADH dehydrogenase (quinone) (non-electrogenic) activity"/>
    <property type="evidence" value="ECO:0007669"/>
    <property type="project" value="UniProtKB-ARBA"/>
</dbReference>
<dbReference type="InterPro" id="IPR029039">
    <property type="entry name" value="Flavoprotein-like_sf"/>
</dbReference>
<gene>
    <name evidence="29" type="primary">NQO1</name>
</gene>
<evidence type="ECO:0000256" key="9">
    <source>
        <dbReference type="ARBA" id="ARBA00022827"/>
    </source>
</evidence>
<dbReference type="GeneID" id="129344326"/>
<comment type="similarity">
    <text evidence="3">Belongs to the NAD(P)H dehydrogenase (quinone) family.</text>
</comment>
<dbReference type="FunFam" id="3.40.50.360:FF:000029">
    <property type="entry name" value="NAD(P)H dehydrogenase [quinone] 1"/>
    <property type="match status" value="1"/>
</dbReference>
<evidence type="ECO:0000256" key="6">
    <source>
        <dbReference type="ARBA" id="ARBA00022499"/>
    </source>
</evidence>
<evidence type="ECO:0000256" key="8">
    <source>
        <dbReference type="ARBA" id="ARBA00022630"/>
    </source>
</evidence>
<evidence type="ECO:0000256" key="19">
    <source>
        <dbReference type="ARBA" id="ARBA00042364"/>
    </source>
</evidence>
<sequence>MAARTALIVLAHAERASFNHAMKEAAVEALRASGWTVAVSDLYAMKFNPVLSRDDVTGGAQDPQHFSYPAETRRAWEEGRLSSDIVAEHRKLEAADLVIFQFPLQWFGVPAILKGWYDRVLTPGFAYSYAGMYERGPFQKKKALLSFTTGAQGSAYTPHGINGDINVVLWPLQSGTLHFCGFQILEPQIAFGIAHTPAEVRAQILEGWKKRLATIWDEEPLTFAVTDSFDQSFAGGFVLKKEVEEQLEDQKYGLTVGQHLGKPLPPDGQIKAQKK</sequence>
<evidence type="ECO:0000256" key="23">
    <source>
        <dbReference type="ARBA" id="ARBA00048412"/>
    </source>
</evidence>
<evidence type="ECO:0000313" key="29">
    <source>
        <dbReference type="RefSeq" id="XP_054856892.1"/>
    </source>
</evidence>
<evidence type="ECO:0000256" key="3">
    <source>
        <dbReference type="ARBA" id="ARBA00006252"/>
    </source>
</evidence>
<dbReference type="PANTHER" id="PTHR10204:SF1">
    <property type="entry name" value="NAD(P)H DEHYDROGENASE [QUINONE] 1"/>
    <property type="match status" value="1"/>
</dbReference>
<keyword evidence="6" id="KW-1017">Isopeptide bond</keyword>
<evidence type="ECO:0000256" key="13">
    <source>
        <dbReference type="ARBA" id="ARBA00023027"/>
    </source>
</evidence>
<evidence type="ECO:0000256" key="2">
    <source>
        <dbReference type="ARBA" id="ARBA00004514"/>
    </source>
</evidence>
<feature type="domain" description="Flavodoxin-like fold" evidence="27">
    <location>
        <begin position="6"/>
        <end position="211"/>
    </location>
</feature>
<keyword evidence="28" id="KW-1185">Reference proteome</keyword>
<feature type="region of interest" description="Disordered" evidence="26">
    <location>
        <begin position="256"/>
        <end position="275"/>
    </location>
</feature>
<protein>
    <recommendedName>
        <fullName evidence="14">NAD(P)H dehydrogenase [quinone] 1</fullName>
        <ecNumber evidence="4">1.6.5.2</ecNumber>
    </recommendedName>
    <alternativeName>
        <fullName evidence="18">Azoreductase</fullName>
    </alternativeName>
    <alternativeName>
        <fullName evidence="20">DT-diaphorase</fullName>
    </alternativeName>
    <alternativeName>
        <fullName evidence="16">Menadione reductase</fullName>
    </alternativeName>
    <alternativeName>
        <fullName evidence="17">NAD(P)H:quinone oxidoreductase 1</fullName>
    </alternativeName>
    <alternativeName>
        <fullName evidence="15">Phylloquinone reductase</fullName>
    </alternativeName>
    <alternativeName>
        <fullName evidence="19">Quinone reductase 1</fullName>
    </alternativeName>
</protein>
<evidence type="ECO:0000256" key="14">
    <source>
        <dbReference type="ARBA" id="ARBA00040776"/>
    </source>
</evidence>
<evidence type="ECO:0000256" key="25">
    <source>
        <dbReference type="ARBA" id="ARBA00049392"/>
    </source>
</evidence>
<evidence type="ECO:0000259" key="27">
    <source>
        <dbReference type="Pfam" id="PF02525"/>
    </source>
</evidence>
<dbReference type="EC" id="1.6.5.2" evidence="4"/>
<dbReference type="GO" id="GO:0042373">
    <property type="term" value="P:vitamin K metabolic process"/>
    <property type="evidence" value="ECO:0007669"/>
    <property type="project" value="UniProtKB-ARBA"/>
</dbReference>
<comment type="catalytic activity">
    <reaction evidence="22">
        <text>a quinone + NADH + H(+) = a quinol + NAD(+)</text>
        <dbReference type="Rhea" id="RHEA:46160"/>
        <dbReference type="ChEBI" id="CHEBI:15378"/>
        <dbReference type="ChEBI" id="CHEBI:24646"/>
        <dbReference type="ChEBI" id="CHEBI:57540"/>
        <dbReference type="ChEBI" id="CHEBI:57945"/>
        <dbReference type="ChEBI" id="CHEBI:132124"/>
        <dbReference type="EC" id="1.6.5.2"/>
    </reaction>
    <physiologicalReaction direction="left-to-right" evidence="22">
        <dbReference type="Rhea" id="RHEA:46161"/>
    </physiologicalReaction>
</comment>
<dbReference type="KEGG" id="emc:129344326"/>
<comment type="catalytic activity">
    <reaction evidence="24">
        <text>ubiquinone-10 + NADH + H(+) = ubiquinol-10 + NAD(+)</text>
        <dbReference type="Rhea" id="RHEA:61984"/>
        <dbReference type="ChEBI" id="CHEBI:15378"/>
        <dbReference type="ChEBI" id="CHEBI:46245"/>
        <dbReference type="ChEBI" id="CHEBI:57540"/>
        <dbReference type="ChEBI" id="CHEBI:57945"/>
        <dbReference type="ChEBI" id="CHEBI:64183"/>
    </reaction>
    <physiologicalReaction direction="left-to-right" evidence="24">
        <dbReference type="Rhea" id="RHEA:61985"/>
    </physiologicalReaction>
</comment>
<dbReference type="CTD" id="1728"/>
<evidence type="ECO:0000256" key="7">
    <source>
        <dbReference type="ARBA" id="ARBA00022553"/>
    </source>
</evidence>
<evidence type="ECO:0000256" key="24">
    <source>
        <dbReference type="ARBA" id="ARBA00049236"/>
    </source>
</evidence>
<evidence type="ECO:0000256" key="26">
    <source>
        <dbReference type="SAM" id="MobiDB-lite"/>
    </source>
</evidence>